<dbReference type="InterPro" id="IPR042070">
    <property type="entry name" value="PucR_C-HTH_sf"/>
</dbReference>
<dbReference type="InterPro" id="IPR051448">
    <property type="entry name" value="CdaR-like_regulators"/>
</dbReference>
<dbReference type="Gene3D" id="1.10.10.2840">
    <property type="entry name" value="PucR C-terminal helix-turn-helix domain"/>
    <property type="match status" value="1"/>
</dbReference>
<evidence type="ECO:0000313" key="5">
    <source>
        <dbReference type="Proteomes" id="UP001500842"/>
    </source>
</evidence>
<gene>
    <name evidence="4" type="ORF">GCM10009788_05260</name>
</gene>
<feature type="domain" description="GAF" evidence="3">
    <location>
        <begin position="101"/>
        <end position="251"/>
    </location>
</feature>
<dbReference type="PANTHER" id="PTHR33744:SF1">
    <property type="entry name" value="DNA-BINDING TRANSCRIPTIONAL ACTIVATOR ADER"/>
    <property type="match status" value="1"/>
</dbReference>
<reference evidence="4 5" key="1">
    <citation type="journal article" date="2019" name="Int. J. Syst. Evol. Microbiol.">
        <title>The Global Catalogue of Microorganisms (GCM) 10K type strain sequencing project: providing services to taxonomists for standard genome sequencing and annotation.</title>
        <authorList>
            <consortium name="The Broad Institute Genomics Platform"/>
            <consortium name="The Broad Institute Genome Sequencing Center for Infectious Disease"/>
            <person name="Wu L."/>
            <person name="Ma J."/>
        </authorList>
    </citation>
    <scope>NUCLEOTIDE SEQUENCE [LARGE SCALE GENOMIC DNA]</scope>
    <source>
        <strain evidence="4 5">JCM 14942</strain>
    </source>
</reference>
<name>A0ABN1ZUI2_9ACTN</name>
<accession>A0ABN1ZUI2</accession>
<comment type="similarity">
    <text evidence="1">Belongs to the CdaR family.</text>
</comment>
<sequence length="667" mass="71097">MLSPSSYDDRMSESGEHVAGTADGPGETWLSLLVEDATVEDLRAHRDRVLREAHTAPERAGTEAEAALAETLHSRLAERRLQARNLAALNDLARRLASLHDTSAVLQEVVARSRQLLGVDVAYIMVRHDDGSLRIESADGSMGSALRGQVLSEGQGLGGQVVSTGRPMWSESYLADERLARGESLERAARSEQLEGILGVPLQVGGETIGVLLAAERRSRRFLEQEVELLAGLAAHAAVALRNAQIFGRYQQALDDLRSSNASLRELDVRRQRAAALRDRLTEIVLAGGGVSEVAAAIGEVVRAPVVVLDNDGRVLGAPQEGLVLPADLPRPEWFADARTVRRPATDGELAATVVALRGGYAGCVLVPGSPEVDDETVRLLEIGAVSVALVISSERVVAEAELRTRGELVHALLAPDVDAGSIRRRARAAGLDLDLLRCVAVLDPGAGDHRPAEALAARLASELRGWSAEHAGQIVLLVPRTEAAAVRARVVALGGDPLPAAIGIADCGGGVGEVRAAYEAARQTATLLLALGRGQAVAQPAELGVYRSLFSSAGRGQIADFVDATLGALLAQDRLRGRDLVTTVDVYLRQAQHHARTCAELHVHANTLYNRLERIEEVLGPDWRDPDRVLELQLALQLRRLAAVLASPSADPRSPVEETSEATRQA</sequence>
<comment type="caution">
    <text evidence="4">The sequence shown here is derived from an EMBL/GenBank/DDBJ whole genome shotgun (WGS) entry which is preliminary data.</text>
</comment>
<dbReference type="InterPro" id="IPR041522">
    <property type="entry name" value="CdaR_GGDEF"/>
</dbReference>
<feature type="region of interest" description="Disordered" evidence="2">
    <location>
        <begin position="1"/>
        <end position="23"/>
    </location>
</feature>
<organism evidence="4 5">
    <name type="scientific">Nocardioides humi</name>
    <dbReference type="NCBI Taxonomy" id="449461"/>
    <lineage>
        <taxon>Bacteria</taxon>
        <taxon>Bacillati</taxon>
        <taxon>Actinomycetota</taxon>
        <taxon>Actinomycetes</taxon>
        <taxon>Propionibacteriales</taxon>
        <taxon>Nocardioidaceae</taxon>
        <taxon>Nocardioides</taxon>
    </lineage>
</organism>
<dbReference type="InterPro" id="IPR029016">
    <property type="entry name" value="GAF-like_dom_sf"/>
</dbReference>
<dbReference type="PANTHER" id="PTHR33744">
    <property type="entry name" value="CARBOHYDRATE DIACID REGULATOR"/>
    <property type="match status" value="1"/>
</dbReference>
<dbReference type="Gene3D" id="3.30.450.40">
    <property type="match status" value="1"/>
</dbReference>
<dbReference type="InterPro" id="IPR003018">
    <property type="entry name" value="GAF"/>
</dbReference>
<feature type="region of interest" description="Disordered" evidence="2">
    <location>
        <begin position="647"/>
        <end position="667"/>
    </location>
</feature>
<evidence type="ECO:0000313" key="4">
    <source>
        <dbReference type="EMBL" id="GAA1504736.1"/>
    </source>
</evidence>
<feature type="compositionally biased region" description="Basic and acidic residues" evidence="2">
    <location>
        <begin position="7"/>
        <end position="16"/>
    </location>
</feature>
<dbReference type="SUPFAM" id="SSF55781">
    <property type="entry name" value="GAF domain-like"/>
    <property type="match status" value="1"/>
</dbReference>
<dbReference type="EMBL" id="BAAAOR010000004">
    <property type="protein sequence ID" value="GAA1504736.1"/>
    <property type="molecule type" value="Genomic_DNA"/>
</dbReference>
<dbReference type="Proteomes" id="UP001500842">
    <property type="component" value="Unassembled WGS sequence"/>
</dbReference>
<proteinExistence type="inferred from homology"/>
<evidence type="ECO:0000256" key="1">
    <source>
        <dbReference type="ARBA" id="ARBA00006754"/>
    </source>
</evidence>
<keyword evidence="5" id="KW-1185">Reference proteome</keyword>
<dbReference type="Pfam" id="PF17853">
    <property type="entry name" value="GGDEF_2"/>
    <property type="match status" value="1"/>
</dbReference>
<dbReference type="Pfam" id="PF13185">
    <property type="entry name" value="GAF_2"/>
    <property type="match status" value="1"/>
</dbReference>
<evidence type="ECO:0000259" key="3">
    <source>
        <dbReference type="SMART" id="SM00065"/>
    </source>
</evidence>
<dbReference type="SMART" id="SM00065">
    <property type="entry name" value="GAF"/>
    <property type="match status" value="1"/>
</dbReference>
<dbReference type="InterPro" id="IPR025736">
    <property type="entry name" value="PucR_C-HTH_dom"/>
</dbReference>
<protein>
    <submittedName>
        <fullName evidence="4">GAF domain-containing protein</fullName>
    </submittedName>
</protein>
<evidence type="ECO:0000256" key="2">
    <source>
        <dbReference type="SAM" id="MobiDB-lite"/>
    </source>
</evidence>
<dbReference type="Pfam" id="PF13556">
    <property type="entry name" value="HTH_30"/>
    <property type="match status" value="1"/>
</dbReference>